<dbReference type="Proteomes" id="UP001358586">
    <property type="component" value="Chromosome 6"/>
</dbReference>
<comment type="caution">
    <text evidence="1">The sequence shown here is derived from an EMBL/GenBank/DDBJ whole genome shotgun (WGS) entry which is preliminary data.</text>
</comment>
<evidence type="ECO:0000313" key="1">
    <source>
        <dbReference type="EMBL" id="KAK5826504.1"/>
    </source>
</evidence>
<protein>
    <submittedName>
        <fullName evidence="1">Uncharacterized protein</fullName>
    </submittedName>
</protein>
<organism evidence="1 2">
    <name type="scientific">Gossypium arboreum</name>
    <name type="common">Tree cotton</name>
    <name type="synonym">Gossypium nanking</name>
    <dbReference type="NCBI Taxonomy" id="29729"/>
    <lineage>
        <taxon>Eukaryota</taxon>
        <taxon>Viridiplantae</taxon>
        <taxon>Streptophyta</taxon>
        <taxon>Embryophyta</taxon>
        <taxon>Tracheophyta</taxon>
        <taxon>Spermatophyta</taxon>
        <taxon>Magnoliopsida</taxon>
        <taxon>eudicotyledons</taxon>
        <taxon>Gunneridae</taxon>
        <taxon>Pentapetalae</taxon>
        <taxon>rosids</taxon>
        <taxon>malvids</taxon>
        <taxon>Malvales</taxon>
        <taxon>Malvaceae</taxon>
        <taxon>Malvoideae</taxon>
        <taxon>Gossypium</taxon>
    </lineage>
</organism>
<dbReference type="EMBL" id="JARKNE010000006">
    <property type="protein sequence ID" value="KAK5826504.1"/>
    <property type="molecule type" value="Genomic_DNA"/>
</dbReference>
<gene>
    <name evidence="1" type="ORF">PVK06_021426</name>
</gene>
<proteinExistence type="predicted"/>
<name>A0ABR0PPZ9_GOSAR</name>
<reference evidence="1 2" key="1">
    <citation type="submission" date="2023-03" db="EMBL/GenBank/DDBJ databases">
        <title>WGS of Gossypium arboreum.</title>
        <authorList>
            <person name="Yu D."/>
        </authorList>
    </citation>
    <scope>NUCLEOTIDE SEQUENCE [LARGE SCALE GENOMIC DNA]</scope>
    <source>
        <tissue evidence="1">Leaf</tissue>
    </source>
</reference>
<accession>A0ABR0PPZ9</accession>
<sequence length="106" mass="12456">MARFSGNRRVWKKVQAKKDFSRVKVMQSRGREFSEEGRKNFNDCMINERHRAIEVDGTRRKNIKLVEGHVENEQLWKLQHCLIGEIVSFYTAYSLSDRIAKLGLGE</sequence>
<keyword evidence="2" id="KW-1185">Reference proteome</keyword>
<evidence type="ECO:0000313" key="2">
    <source>
        <dbReference type="Proteomes" id="UP001358586"/>
    </source>
</evidence>